<dbReference type="EMBL" id="ACOU01000004">
    <property type="protein sequence ID" value="EKX73042.1"/>
    <property type="molecule type" value="Genomic_DNA"/>
</dbReference>
<sequence>MLLAIFVIRWARCGDSCGKGTLKGAEQQNSSKSATSFSFNVANPNRAQSDNSFEIWKAGERDICSAVNLYSKGNERFVVLWILNGGLTNLYFEKTGEKWNKIDLMKFTGKLNGVCYRDGGSQSTLNVPTPESLSSHNTEEHKDTSESLQQPQTSSQGQVKTGGKTPQKASSQKVDTKSARQDNGSTSTEESTAPFQSAGHPTGQSGKKKGSQ</sequence>
<dbReference type="KEGG" id="beq:BEWA_016030"/>
<proteinExistence type="predicted"/>
<feature type="compositionally biased region" description="Polar residues" evidence="1">
    <location>
        <begin position="146"/>
        <end position="159"/>
    </location>
</feature>
<feature type="compositionally biased region" description="Polar residues" evidence="1">
    <location>
        <begin position="181"/>
        <end position="195"/>
    </location>
</feature>
<gene>
    <name evidence="2" type="ORF">BEWA_016030</name>
</gene>
<dbReference type="GeneID" id="15802706"/>
<protein>
    <recommendedName>
        <fullName evidence="4">Signal peptide containing protein</fullName>
    </recommendedName>
</protein>
<organism evidence="2 3">
    <name type="scientific">Theileria equi strain WA</name>
    <dbReference type="NCBI Taxonomy" id="1537102"/>
    <lineage>
        <taxon>Eukaryota</taxon>
        <taxon>Sar</taxon>
        <taxon>Alveolata</taxon>
        <taxon>Apicomplexa</taxon>
        <taxon>Aconoidasida</taxon>
        <taxon>Piroplasmida</taxon>
        <taxon>Theileriidae</taxon>
        <taxon>Theileria</taxon>
    </lineage>
</organism>
<dbReference type="VEuPathDB" id="PiroplasmaDB:BEWA_016030"/>
<dbReference type="Proteomes" id="UP000031512">
    <property type="component" value="Unassembled WGS sequence"/>
</dbReference>
<evidence type="ECO:0000313" key="3">
    <source>
        <dbReference type="Proteomes" id="UP000031512"/>
    </source>
</evidence>
<comment type="caution">
    <text evidence="2">The sequence shown here is derived from an EMBL/GenBank/DDBJ whole genome shotgun (WGS) entry which is preliminary data.</text>
</comment>
<feature type="region of interest" description="Disordered" evidence="1">
    <location>
        <begin position="121"/>
        <end position="212"/>
    </location>
</feature>
<evidence type="ECO:0008006" key="4">
    <source>
        <dbReference type="Google" id="ProtNLM"/>
    </source>
</evidence>
<keyword evidence="3" id="KW-1185">Reference proteome</keyword>
<dbReference type="RefSeq" id="XP_004832494.1">
    <property type="nucleotide sequence ID" value="XM_004832437.1"/>
</dbReference>
<evidence type="ECO:0000256" key="1">
    <source>
        <dbReference type="SAM" id="MobiDB-lite"/>
    </source>
</evidence>
<feature type="compositionally biased region" description="Polar residues" evidence="1">
    <location>
        <begin position="121"/>
        <end position="136"/>
    </location>
</feature>
<reference evidence="2 3" key="1">
    <citation type="journal article" date="2012" name="BMC Genomics">
        <title>Comparative genomic analysis and phylogenetic position of Theileria equi.</title>
        <authorList>
            <person name="Kappmeyer L.S."/>
            <person name="Thiagarajan M."/>
            <person name="Herndon D.R."/>
            <person name="Ramsay J.D."/>
            <person name="Caler E."/>
            <person name="Djikeng A."/>
            <person name="Gillespie J.J."/>
            <person name="Lau A.O."/>
            <person name="Roalson E.H."/>
            <person name="Silva J.C."/>
            <person name="Silva M.G."/>
            <person name="Suarez C.E."/>
            <person name="Ueti M.W."/>
            <person name="Nene V.M."/>
            <person name="Mealey R.H."/>
            <person name="Knowles D.P."/>
            <person name="Brayton K.A."/>
        </authorList>
    </citation>
    <scope>NUCLEOTIDE SEQUENCE [LARGE SCALE GENOMIC DNA]</scope>
    <source>
        <strain evidence="2 3">WA</strain>
    </source>
</reference>
<name>L1LC65_THEEQ</name>
<dbReference type="AlphaFoldDB" id="L1LC65"/>
<evidence type="ECO:0000313" key="2">
    <source>
        <dbReference type="EMBL" id="EKX73042.1"/>
    </source>
</evidence>
<accession>L1LC65</accession>